<reference evidence="1 2" key="1">
    <citation type="submission" date="2016-10" db="EMBL/GenBank/DDBJ databases">
        <authorList>
            <person name="de Groot N.N."/>
        </authorList>
    </citation>
    <scope>NUCLEOTIDE SEQUENCE [LARGE SCALE GENOMIC DNA]</scope>
    <source>
        <strain evidence="1 2">DSM 28286</strain>
    </source>
</reference>
<dbReference type="RefSeq" id="WP_143075885.1">
    <property type="nucleotide sequence ID" value="NZ_FOXQ01000010.1"/>
</dbReference>
<gene>
    <name evidence="1" type="ORF">SAMN05444277_11039</name>
</gene>
<proteinExistence type="predicted"/>
<evidence type="ECO:0000313" key="2">
    <source>
        <dbReference type="Proteomes" id="UP000199031"/>
    </source>
</evidence>
<organism evidence="1 2">
    <name type="scientific">Parafilimonas terrae</name>
    <dbReference type="NCBI Taxonomy" id="1465490"/>
    <lineage>
        <taxon>Bacteria</taxon>
        <taxon>Pseudomonadati</taxon>
        <taxon>Bacteroidota</taxon>
        <taxon>Chitinophagia</taxon>
        <taxon>Chitinophagales</taxon>
        <taxon>Chitinophagaceae</taxon>
        <taxon>Parafilimonas</taxon>
    </lineage>
</organism>
<evidence type="ECO:0000313" key="1">
    <source>
        <dbReference type="EMBL" id="SFQ37180.1"/>
    </source>
</evidence>
<name>A0A1I5XZA0_9BACT</name>
<protein>
    <submittedName>
        <fullName evidence="1">Uncharacterized protein</fullName>
    </submittedName>
</protein>
<dbReference type="AlphaFoldDB" id="A0A1I5XZA0"/>
<dbReference type="Proteomes" id="UP000199031">
    <property type="component" value="Unassembled WGS sequence"/>
</dbReference>
<dbReference type="OrthoDB" id="1495435at2"/>
<accession>A0A1I5XZA0</accession>
<sequence>MNNSNLHLMRLYLFGLLLFVFTSCLYMRKPPDLIASPSKHFILKVEINSDKSDETKYGCVVLTLYDTSNKEISTFQTGASNCMKWAVNWYPTKDTIILYSSDIGNRAYHLTDKNQLDTISVTKEMDSIAKIIFDKKYAKQ</sequence>
<dbReference type="EMBL" id="FOXQ01000010">
    <property type="protein sequence ID" value="SFQ37180.1"/>
    <property type="molecule type" value="Genomic_DNA"/>
</dbReference>
<keyword evidence="2" id="KW-1185">Reference proteome</keyword>